<comment type="caution">
    <text evidence="1">The sequence shown here is derived from an EMBL/GenBank/DDBJ whole genome shotgun (WGS) entry which is preliminary data.</text>
</comment>
<protein>
    <submittedName>
        <fullName evidence="1">Uncharacterized protein</fullName>
    </submittedName>
</protein>
<evidence type="ECO:0000313" key="1">
    <source>
        <dbReference type="EMBL" id="KAJ9066907.1"/>
    </source>
</evidence>
<organism evidence="1 2">
    <name type="scientific">Entomophthora muscae</name>
    <dbReference type="NCBI Taxonomy" id="34485"/>
    <lineage>
        <taxon>Eukaryota</taxon>
        <taxon>Fungi</taxon>
        <taxon>Fungi incertae sedis</taxon>
        <taxon>Zoopagomycota</taxon>
        <taxon>Entomophthoromycotina</taxon>
        <taxon>Entomophthoromycetes</taxon>
        <taxon>Entomophthorales</taxon>
        <taxon>Entomophthoraceae</taxon>
        <taxon>Entomophthora</taxon>
    </lineage>
</organism>
<name>A0ACC2SX16_9FUNG</name>
<evidence type="ECO:0000313" key="2">
    <source>
        <dbReference type="Proteomes" id="UP001165960"/>
    </source>
</evidence>
<keyword evidence="2" id="KW-1185">Reference proteome</keyword>
<dbReference type="EMBL" id="QTSX02004273">
    <property type="protein sequence ID" value="KAJ9066907.1"/>
    <property type="molecule type" value="Genomic_DNA"/>
</dbReference>
<proteinExistence type="predicted"/>
<accession>A0ACC2SX16</accession>
<gene>
    <name evidence="1" type="ORF">DSO57_1004989</name>
</gene>
<dbReference type="Proteomes" id="UP001165960">
    <property type="component" value="Unassembled WGS sequence"/>
</dbReference>
<sequence>MSTNPMLAKGRYREHTVSQLKIKKDIDEDESESEPEIDDDVQETFDEFVDSRLQMKPYAFAAPEKVFQAFADHCQDADLDPEDVPDAKTFSYMMGQAGFVCKKRPPSNEEMWYNIAIVED</sequence>
<reference evidence="1" key="1">
    <citation type="submission" date="2022-04" db="EMBL/GenBank/DDBJ databases">
        <title>Genome of the entomopathogenic fungus Entomophthora muscae.</title>
        <authorList>
            <person name="Elya C."/>
            <person name="Lovett B.R."/>
            <person name="Lee E."/>
            <person name="Macias A.M."/>
            <person name="Hajek A.E."/>
            <person name="De Bivort B.L."/>
            <person name="Kasson M.T."/>
            <person name="De Fine Licht H.H."/>
            <person name="Stajich J.E."/>
        </authorList>
    </citation>
    <scope>NUCLEOTIDE SEQUENCE</scope>
    <source>
        <strain evidence="1">Berkeley</strain>
    </source>
</reference>